<comment type="caution">
    <text evidence="3">The sequence shown here is derived from an EMBL/GenBank/DDBJ whole genome shotgun (WGS) entry which is preliminary data.</text>
</comment>
<accession>K0SZN1</accession>
<reference evidence="3 4" key="1">
    <citation type="journal article" date="2012" name="Genome Biol.">
        <title>Genome and low-iron response of an oceanic diatom adapted to chronic iron limitation.</title>
        <authorList>
            <person name="Lommer M."/>
            <person name="Specht M."/>
            <person name="Roy A.S."/>
            <person name="Kraemer L."/>
            <person name="Andreson R."/>
            <person name="Gutowska M.A."/>
            <person name="Wolf J."/>
            <person name="Bergner S.V."/>
            <person name="Schilhabel M.B."/>
            <person name="Klostermeier U.C."/>
            <person name="Beiko R.G."/>
            <person name="Rosenstiel P."/>
            <person name="Hippler M."/>
            <person name="Laroche J."/>
        </authorList>
    </citation>
    <scope>NUCLEOTIDE SEQUENCE [LARGE SCALE GENOMIC DNA]</scope>
    <source>
        <strain evidence="3 4">CCMP1005</strain>
    </source>
</reference>
<feature type="domain" description="Vps72/YL1 C-terminal" evidence="2">
    <location>
        <begin position="207"/>
        <end position="236"/>
    </location>
</feature>
<feature type="compositionally biased region" description="Acidic residues" evidence="1">
    <location>
        <begin position="94"/>
        <end position="112"/>
    </location>
</feature>
<organism evidence="3 4">
    <name type="scientific">Thalassiosira oceanica</name>
    <name type="common">Marine diatom</name>
    <dbReference type="NCBI Taxonomy" id="159749"/>
    <lineage>
        <taxon>Eukaryota</taxon>
        <taxon>Sar</taxon>
        <taxon>Stramenopiles</taxon>
        <taxon>Ochrophyta</taxon>
        <taxon>Bacillariophyta</taxon>
        <taxon>Coscinodiscophyceae</taxon>
        <taxon>Thalassiosirophycidae</taxon>
        <taxon>Thalassiosirales</taxon>
        <taxon>Thalassiosiraceae</taxon>
        <taxon>Thalassiosira</taxon>
    </lineage>
</organism>
<dbReference type="eggNOG" id="ENOG502SQM7">
    <property type="taxonomic scope" value="Eukaryota"/>
</dbReference>
<dbReference type="EMBL" id="AGNL01018104">
    <property type="protein sequence ID" value="EJK63642.1"/>
    <property type="molecule type" value="Genomic_DNA"/>
</dbReference>
<feature type="compositionally biased region" description="Basic residues" evidence="1">
    <location>
        <begin position="116"/>
        <end position="133"/>
    </location>
</feature>
<keyword evidence="4" id="KW-1185">Reference proteome</keyword>
<evidence type="ECO:0000259" key="2">
    <source>
        <dbReference type="SMART" id="SM00993"/>
    </source>
</evidence>
<evidence type="ECO:0000313" key="4">
    <source>
        <dbReference type="Proteomes" id="UP000266841"/>
    </source>
</evidence>
<feature type="non-terminal residue" evidence="3">
    <location>
        <position position="242"/>
    </location>
</feature>
<dbReference type="SMART" id="SM00993">
    <property type="entry name" value="YL1_C"/>
    <property type="match status" value="1"/>
</dbReference>
<name>K0SZN1_THAOC</name>
<proteinExistence type="predicted"/>
<gene>
    <name evidence="3" type="ORF">THAOC_15687</name>
</gene>
<dbReference type="Proteomes" id="UP000266841">
    <property type="component" value="Unassembled WGS sequence"/>
</dbReference>
<evidence type="ECO:0000256" key="1">
    <source>
        <dbReference type="SAM" id="MobiDB-lite"/>
    </source>
</evidence>
<feature type="compositionally biased region" description="Basic residues" evidence="1">
    <location>
        <begin position="42"/>
        <end position="55"/>
    </location>
</feature>
<feature type="compositionally biased region" description="Low complexity" evidence="1">
    <location>
        <begin position="23"/>
        <end position="39"/>
    </location>
</feature>
<feature type="region of interest" description="Disordered" evidence="1">
    <location>
        <begin position="1"/>
        <end position="144"/>
    </location>
</feature>
<dbReference type="OrthoDB" id="45492at2759"/>
<dbReference type="Pfam" id="PF08265">
    <property type="entry name" value="YL1_C"/>
    <property type="match status" value="1"/>
</dbReference>
<protein>
    <recommendedName>
        <fullName evidence="2">Vps72/YL1 C-terminal domain-containing protein</fullName>
    </recommendedName>
</protein>
<evidence type="ECO:0000313" key="3">
    <source>
        <dbReference type="EMBL" id="EJK63642.1"/>
    </source>
</evidence>
<dbReference type="AlphaFoldDB" id="K0SZN1"/>
<dbReference type="InterPro" id="IPR013272">
    <property type="entry name" value="Vps72/YL1_C"/>
</dbReference>
<sequence length="242" mass="25168">MNAASQRKAWNEAMKSAGAVLPPSSASGSAGPIRGIGSRAADRRRKASRRDKARKASSASGGGAGESAEDDEYRAEVRLDSLEGVADTSAGGDGGEDDDYNEFEDLDDDSDSDGGKRKRRGKKKAGGNKRGRKGAGGTSTGGEAKYLKARSLASILIEEASRSDSVALSYVNASVRSTVPGVTYSTAESGDGGAERMTVTNPRPARKFCPVTGLLGTYTDSKTGIPYSSLSALEQIRERPPP</sequence>